<accession>A0AAD3SNN1</accession>
<evidence type="ECO:0000313" key="1">
    <source>
        <dbReference type="EMBL" id="GMH13817.1"/>
    </source>
</evidence>
<protein>
    <submittedName>
        <fullName evidence="1">Uncharacterized protein</fullName>
    </submittedName>
</protein>
<reference evidence="1" key="1">
    <citation type="submission" date="2023-05" db="EMBL/GenBank/DDBJ databases">
        <title>Nepenthes gracilis genome sequencing.</title>
        <authorList>
            <person name="Fukushima K."/>
        </authorList>
    </citation>
    <scope>NUCLEOTIDE SEQUENCE</scope>
    <source>
        <strain evidence="1">SING2019-196</strain>
    </source>
</reference>
<sequence>MVILTYKKRENNNGAVFVATADSIWKKQNCRVFEDKLTLHSSPAVAAREFACMDGPKDQNFKPFSTKTPAILLVTCMSPIRICGGVGISDDLRMSSFNRIGRGGHAELVIPGRYPQQFQRVLIFPGINFIVHRI</sequence>
<comment type="caution">
    <text evidence="1">The sequence shown here is derived from an EMBL/GenBank/DDBJ whole genome shotgun (WGS) entry which is preliminary data.</text>
</comment>
<keyword evidence="2" id="KW-1185">Reference proteome</keyword>
<dbReference type="Proteomes" id="UP001279734">
    <property type="component" value="Unassembled WGS sequence"/>
</dbReference>
<proteinExistence type="predicted"/>
<gene>
    <name evidence="1" type="ORF">Nepgr_015658</name>
</gene>
<organism evidence="1 2">
    <name type="scientific">Nepenthes gracilis</name>
    <name type="common">Slender pitcher plant</name>
    <dbReference type="NCBI Taxonomy" id="150966"/>
    <lineage>
        <taxon>Eukaryota</taxon>
        <taxon>Viridiplantae</taxon>
        <taxon>Streptophyta</taxon>
        <taxon>Embryophyta</taxon>
        <taxon>Tracheophyta</taxon>
        <taxon>Spermatophyta</taxon>
        <taxon>Magnoliopsida</taxon>
        <taxon>eudicotyledons</taxon>
        <taxon>Gunneridae</taxon>
        <taxon>Pentapetalae</taxon>
        <taxon>Caryophyllales</taxon>
        <taxon>Nepenthaceae</taxon>
        <taxon>Nepenthes</taxon>
    </lineage>
</organism>
<dbReference type="EMBL" id="BSYO01000013">
    <property type="protein sequence ID" value="GMH13817.1"/>
    <property type="molecule type" value="Genomic_DNA"/>
</dbReference>
<dbReference type="AlphaFoldDB" id="A0AAD3SNN1"/>
<name>A0AAD3SNN1_NEPGR</name>
<evidence type="ECO:0000313" key="2">
    <source>
        <dbReference type="Proteomes" id="UP001279734"/>
    </source>
</evidence>